<reference evidence="2 3" key="1">
    <citation type="journal article" date="2014" name="J. Biotechnol.">
        <title>Complete genome sequence of the actinobacterium Actinoplanes friuliensis HAG 010964, producer of the lipopeptide antibiotic friulimycin.</title>
        <authorList>
            <person name="Ruckert C."/>
            <person name="Szczepanowski R."/>
            <person name="Albersmeier A."/>
            <person name="Goesmann A."/>
            <person name="Fischer N."/>
            <person name="Steinkamper A."/>
            <person name="Puhler A."/>
            <person name="Biener R."/>
            <person name="Schwartz D."/>
            <person name="Kalinowski J."/>
        </authorList>
    </citation>
    <scope>NUCLEOTIDE SEQUENCE [LARGE SCALE GENOMIC DNA]</scope>
    <source>
        <strain evidence="2 3">DSM 7358</strain>
    </source>
</reference>
<dbReference type="eggNOG" id="COG4249">
    <property type="taxonomic scope" value="Bacteria"/>
</dbReference>
<dbReference type="OrthoDB" id="4464809at2"/>
<keyword evidence="3" id="KW-1185">Reference proteome</keyword>
<dbReference type="Gene3D" id="3.40.50.1460">
    <property type="match status" value="1"/>
</dbReference>
<dbReference type="InterPro" id="IPR011600">
    <property type="entry name" value="Pept_C14_caspase"/>
</dbReference>
<sequence length="642" mass="68736">MTGIDRRRSRLVLAGIPRYDDEALADVPQAAQNVADLRGVLTDPEIGGFAEEHCLVVPADVNRSGLARAVKRASEEAEDLLIFYFSGHGLLDDHNLHLGLQDSTFEDPGIESIPFDLIRRICLRSSARNKVVILDCCFGGRALGSPLAVSDEVVLADVEISGTYTLTAAPGNKAAVVLPGEVNTAFTGRLLRLLHEGVPGPMKTLTMGMIFRHLDRKSRAEGLPLPQQRNIGMADQIGLVANVAYAPVSHPLATAETGEVPVPVELPHVDPSPARAETLAERVRHGQAASVAADLRAIAEYRPDDQKLWHGRLEQAERAVDLLGAIVATATDGPQLAAEVITEVIAGDRPPSLLLAGLVRGANDSPVARALALVPPETARDLLVYLTLEKYGESSLQEYLGRLIASDKLAEVLTAAVKTYQYSVPVAGVLGAVRLPDLLRQLLDLGHLEAGIVLTWALAPNDLSDDELKNSRTAKTLALACQTLSGTRLARMSRVVALQLRTQPKSAAMLLYHLDRHAPEAGTLLLVRAVDGDNRLGEHLGRLARGTLPLPMAIIARITEHEPATADLLASALVFTDPCSAKKFLDVSLTSQFFFTPPGAPAFGRLIAEKFEVAAHASGWDEVRAAIETGNLELARSLAQAT</sequence>
<dbReference type="KEGG" id="afs:AFR_28680"/>
<dbReference type="AlphaFoldDB" id="U5W4R0"/>
<dbReference type="NCBIfam" id="NF047832">
    <property type="entry name" value="caspase_w_EACC1"/>
    <property type="match status" value="1"/>
</dbReference>
<gene>
    <name evidence="2" type="ORF">AFR_28680</name>
</gene>
<dbReference type="Pfam" id="PF00656">
    <property type="entry name" value="Peptidase_C14"/>
    <property type="match status" value="1"/>
</dbReference>
<dbReference type="GO" id="GO:0004197">
    <property type="term" value="F:cysteine-type endopeptidase activity"/>
    <property type="evidence" value="ECO:0007669"/>
    <property type="project" value="InterPro"/>
</dbReference>
<dbReference type="RefSeq" id="WP_023560334.1">
    <property type="nucleotide sequence ID" value="NC_022657.1"/>
</dbReference>
<dbReference type="Proteomes" id="UP000017746">
    <property type="component" value="Chromosome"/>
</dbReference>
<dbReference type="HOGENOM" id="CLU_426212_0_0_11"/>
<name>U5W4R0_9ACTN</name>
<protein>
    <submittedName>
        <fullName evidence="2">Mov34/MPN/PAD-1 family protein</fullName>
    </submittedName>
</protein>
<evidence type="ECO:0000259" key="1">
    <source>
        <dbReference type="Pfam" id="PF00656"/>
    </source>
</evidence>
<proteinExistence type="predicted"/>
<evidence type="ECO:0000313" key="2">
    <source>
        <dbReference type="EMBL" id="AGZ43997.1"/>
    </source>
</evidence>
<evidence type="ECO:0000313" key="3">
    <source>
        <dbReference type="Proteomes" id="UP000017746"/>
    </source>
</evidence>
<dbReference type="InterPro" id="IPR029030">
    <property type="entry name" value="Caspase-like_dom_sf"/>
</dbReference>
<dbReference type="GO" id="GO:0006508">
    <property type="term" value="P:proteolysis"/>
    <property type="evidence" value="ECO:0007669"/>
    <property type="project" value="InterPro"/>
</dbReference>
<feature type="domain" description="Peptidase C14 caspase" evidence="1">
    <location>
        <begin position="55"/>
        <end position="146"/>
    </location>
</feature>
<dbReference type="EMBL" id="CP006272">
    <property type="protein sequence ID" value="AGZ43997.1"/>
    <property type="molecule type" value="Genomic_DNA"/>
</dbReference>
<organism evidence="2 3">
    <name type="scientific">Actinoplanes friuliensis DSM 7358</name>
    <dbReference type="NCBI Taxonomy" id="1246995"/>
    <lineage>
        <taxon>Bacteria</taxon>
        <taxon>Bacillati</taxon>
        <taxon>Actinomycetota</taxon>
        <taxon>Actinomycetes</taxon>
        <taxon>Micromonosporales</taxon>
        <taxon>Micromonosporaceae</taxon>
        <taxon>Actinoplanes</taxon>
    </lineage>
</organism>
<dbReference type="SUPFAM" id="SSF52129">
    <property type="entry name" value="Caspase-like"/>
    <property type="match status" value="1"/>
</dbReference>
<dbReference type="PATRIC" id="fig|1246995.3.peg.5814"/>
<accession>U5W4R0</accession>
<dbReference type="STRING" id="1246995.AFR_28680"/>